<comment type="caution">
    <text evidence="2">The sequence shown here is derived from an EMBL/GenBank/DDBJ whole genome shotgun (WGS) entry which is preliminary data.</text>
</comment>
<sequence>MFEEIATRLPEMNKKLENNANEMKKLTAAYNTEESEEQRNKEERVKLTQIVSNRSPKADKLTDRSRKNQIELAMKEMEIPAKVRRLIAMTMRESKTSVIASNGKTGIYSTERSKARTEWENMKKSVTQTAEEMLGPGLTKKNNKWFDEDGQKTMKEKMKPDRNGFGRAENKN</sequence>
<feature type="region of interest" description="Disordered" evidence="1">
    <location>
        <begin position="129"/>
        <end position="172"/>
    </location>
</feature>
<feature type="compositionally biased region" description="Basic and acidic residues" evidence="1">
    <location>
        <begin position="37"/>
        <end position="46"/>
    </location>
</feature>
<dbReference type="Proteomes" id="UP000801492">
    <property type="component" value="Unassembled WGS sequence"/>
</dbReference>
<gene>
    <name evidence="2" type="ORF">ILUMI_13504</name>
</gene>
<evidence type="ECO:0000256" key="1">
    <source>
        <dbReference type="SAM" id="MobiDB-lite"/>
    </source>
</evidence>
<name>A0A8K0CXP2_IGNLU</name>
<accession>A0A8K0CXP2</accession>
<dbReference type="OrthoDB" id="6781307at2759"/>
<reference evidence="2" key="1">
    <citation type="submission" date="2019-08" db="EMBL/GenBank/DDBJ databases">
        <title>The genome of the North American firefly Photinus pyralis.</title>
        <authorList>
            <consortium name="Photinus pyralis genome working group"/>
            <person name="Fallon T.R."/>
            <person name="Sander Lower S.E."/>
            <person name="Weng J.-K."/>
        </authorList>
    </citation>
    <scope>NUCLEOTIDE SEQUENCE</scope>
    <source>
        <strain evidence="2">TRF0915ILg1</strain>
        <tissue evidence="2">Whole body</tissue>
    </source>
</reference>
<dbReference type="EMBL" id="VTPC01008600">
    <property type="protein sequence ID" value="KAF2892668.1"/>
    <property type="molecule type" value="Genomic_DNA"/>
</dbReference>
<feature type="compositionally biased region" description="Basic and acidic residues" evidence="1">
    <location>
        <begin position="56"/>
        <end position="65"/>
    </location>
</feature>
<organism evidence="2 3">
    <name type="scientific">Ignelater luminosus</name>
    <name type="common">Cucubano</name>
    <name type="synonym">Pyrophorus luminosus</name>
    <dbReference type="NCBI Taxonomy" id="2038154"/>
    <lineage>
        <taxon>Eukaryota</taxon>
        <taxon>Metazoa</taxon>
        <taxon>Ecdysozoa</taxon>
        <taxon>Arthropoda</taxon>
        <taxon>Hexapoda</taxon>
        <taxon>Insecta</taxon>
        <taxon>Pterygota</taxon>
        <taxon>Neoptera</taxon>
        <taxon>Endopterygota</taxon>
        <taxon>Coleoptera</taxon>
        <taxon>Polyphaga</taxon>
        <taxon>Elateriformia</taxon>
        <taxon>Elateroidea</taxon>
        <taxon>Elateridae</taxon>
        <taxon>Agrypninae</taxon>
        <taxon>Pyrophorini</taxon>
        <taxon>Ignelater</taxon>
    </lineage>
</organism>
<feature type="compositionally biased region" description="Basic and acidic residues" evidence="1">
    <location>
        <begin position="144"/>
        <end position="172"/>
    </location>
</feature>
<evidence type="ECO:0000313" key="2">
    <source>
        <dbReference type="EMBL" id="KAF2892668.1"/>
    </source>
</evidence>
<keyword evidence="3" id="KW-1185">Reference proteome</keyword>
<dbReference type="AlphaFoldDB" id="A0A8K0CXP2"/>
<proteinExistence type="predicted"/>
<protein>
    <submittedName>
        <fullName evidence="2">Uncharacterized protein</fullName>
    </submittedName>
</protein>
<evidence type="ECO:0000313" key="3">
    <source>
        <dbReference type="Proteomes" id="UP000801492"/>
    </source>
</evidence>
<feature type="region of interest" description="Disordered" evidence="1">
    <location>
        <begin position="30"/>
        <end position="65"/>
    </location>
</feature>